<feature type="transmembrane region" description="Helical" evidence="1">
    <location>
        <begin position="9"/>
        <end position="27"/>
    </location>
</feature>
<dbReference type="RefSeq" id="WP_107532224.1">
    <property type="nucleotide sequence ID" value="NZ_JBLGEG010000001.1"/>
</dbReference>
<reference evidence="2 3" key="1">
    <citation type="journal article" date="2016" name="Front. Microbiol.">
        <title>Comprehensive Phylogenetic Analysis of Bovine Non-aureus Staphylococci Species Based on Whole-Genome Sequencing.</title>
        <authorList>
            <person name="Naushad S."/>
            <person name="Barkema H.W."/>
            <person name="Luby C."/>
            <person name="Condas L.A."/>
            <person name="Nobrega D.B."/>
            <person name="Carson D.A."/>
            <person name="De Buck J."/>
        </authorList>
    </citation>
    <scope>NUCLEOTIDE SEQUENCE [LARGE SCALE GENOMIC DNA]</scope>
    <source>
        <strain evidence="2 3">SNUC 2993</strain>
    </source>
</reference>
<dbReference type="EMBL" id="PZEV01000026">
    <property type="protein sequence ID" value="PTI50602.1"/>
    <property type="molecule type" value="Genomic_DNA"/>
</dbReference>
<evidence type="ECO:0000313" key="2">
    <source>
        <dbReference type="EMBL" id="PTI50602.1"/>
    </source>
</evidence>
<dbReference type="AlphaFoldDB" id="A0A2T4PZK0"/>
<proteinExistence type="predicted"/>
<protein>
    <submittedName>
        <fullName evidence="2">Uncharacterized protein</fullName>
    </submittedName>
</protein>
<gene>
    <name evidence="2" type="ORF">BU085_08395</name>
</gene>
<organism evidence="2 3">
    <name type="scientific">Staphylococcus warneri</name>
    <dbReference type="NCBI Taxonomy" id="1292"/>
    <lineage>
        <taxon>Bacteria</taxon>
        <taxon>Bacillati</taxon>
        <taxon>Bacillota</taxon>
        <taxon>Bacilli</taxon>
        <taxon>Bacillales</taxon>
        <taxon>Staphylococcaceae</taxon>
        <taxon>Staphylococcus</taxon>
    </lineage>
</organism>
<keyword evidence="1" id="KW-0472">Membrane</keyword>
<evidence type="ECO:0000256" key="1">
    <source>
        <dbReference type="SAM" id="Phobius"/>
    </source>
</evidence>
<keyword evidence="1" id="KW-1133">Transmembrane helix</keyword>
<evidence type="ECO:0000313" key="3">
    <source>
        <dbReference type="Proteomes" id="UP000240717"/>
    </source>
</evidence>
<comment type="caution">
    <text evidence="2">The sequence shown here is derived from an EMBL/GenBank/DDBJ whole genome shotgun (WGS) entry which is preliminary data.</text>
</comment>
<accession>A0A2T4PZK0</accession>
<feature type="transmembrane region" description="Helical" evidence="1">
    <location>
        <begin position="33"/>
        <end position="57"/>
    </location>
</feature>
<sequence>MENNQNDKLTYILMIIAGLICILNGVLVFDQTIIMILLSILFIIVGLIMSFISINGLRHKLK</sequence>
<keyword evidence="1" id="KW-0812">Transmembrane</keyword>
<name>A0A2T4PZK0_STAWA</name>
<dbReference type="Proteomes" id="UP000240717">
    <property type="component" value="Unassembled WGS sequence"/>
</dbReference>